<dbReference type="CDD" id="cd01647">
    <property type="entry name" value="RT_LTR"/>
    <property type="match status" value="1"/>
</dbReference>
<protein>
    <recommendedName>
        <fullName evidence="1">RNA-directed DNA polymerase</fullName>
        <ecNumber evidence="1">2.7.7.49</ecNumber>
    </recommendedName>
</protein>
<dbReference type="Gene3D" id="1.10.340.70">
    <property type="match status" value="1"/>
</dbReference>
<evidence type="ECO:0000259" key="9">
    <source>
        <dbReference type="PROSITE" id="PS50994"/>
    </source>
</evidence>
<dbReference type="Pfam" id="PF17921">
    <property type="entry name" value="Integrase_H2C2"/>
    <property type="match status" value="1"/>
</dbReference>
<dbReference type="InterPro" id="IPR036397">
    <property type="entry name" value="RNaseH_sf"/>
</dbReference>
<evidence type="ECO:0000256" key="7">
    <source>
        <dbReference type="ARBA" id="ARBA00022801"/>
    </source>
</evidence>
<dbReference type="EMBL" id="GEZM01036621">
    <property type="protein sequence ID" value="JAV82565.1"/>
    <property type="molecule type" value="Transcribed_RNA"/>
</dbReference>
<evidence type="ECO:0000256" key="2">
    <source>
        <dbReference type="ARBA" id="ARBA00022670"/>
    </source>
</evidence>
<dbReference type="AlphaFoldDB" id="A0A1Y1ME13"/>
<proteinExistence type="predicted"/>
<dbReference type="InterPro" id="IPR041588">
    <property type="entry name" value="Integrase_H2C2"/>
</dbReference>
<dbReference type="PANTHER" id="PTHR37984">
    <property type="entry name" value="PROTEIN CBG26694"/>
    <property type="match status" value="1"/>
</dbReference>
<dbReference type="PROSITE" id="PS50994">
    <property type="entry name" value="INTEGRASE"/>
    <property type="match status" value="1"/>
</dbReference>
<dbReference type="CDD" id="cd09274">
    <property type="entry name" value="RNase_HI_RT_Ty3"/>
    <property type="match status" value="1"/>
</dbReference>
<keyword evidence="6" id="KW-0255">Endonuclease</keyword>
<dbReference type="Pfam" id="PF17919">
    <property type="entry name" value="RT_RNaseH_2"/>
    <property type="match status" value="1"/>
</dbReference>
<evidence type="ECO:0000256" key="6">
    <source>
        <dbReference type="ARBA" id="ARBA00022759"/>
    </source>
</evidence>
<dbReference type="FunFam" id="3.10.10.10:FF:000007">
    <property type="entry name" value="Retrovirus-related Pol polyprotein from transposon 17.6-like Protein"/>
    <property type="match status" value="1"/>
</dbReference>
<dbReference type="Pfam" id="PF00078">
    <property type="entry name" value="RVT_1"/>
    <property type="match status" value="1"/>
</dbReference>
<feature type="domain" description="Integrase catalytic" evidence="9">
    <location>
        <begin position="527"/>
        <end position="697"/>
    </location>
</feature>
<dbReference type="GO" id="GO:0042575">
    <property type="term" value="C:DNA polymerase complex"/>
    <property type="evidence" value="ECO:0007669"/>
    <property type="project" value="UniProtKB-ARBA"/>
</dbReference>
<reference evidence="10" key="1">
    <citation type="journal article" date="2016" name="Sci. Rep.">
        <title>Molecular characterization of firefly nuptial gifts: a multi-omics approach sheds light on postcopulatory sexual selection.</title>
        <authorList>
            <person name="Al-Wathiqui N."/>
            <person name="Fallon T.R."/>
            <person name="South A."/>
            <person name="Weng J.K."/>
            <person name="Lewis S.M."/>
        </authorList>
    </citation>
    <scope>NUCLEOTIDE SEQUENCE</scope>
</reference>
<organism evidence="10">
    <name type="scientific">Photinus pyralis</name>
    <name type="common">Common eastern firefly</name>
    <name type="synonym">Lampyris pyralis</name>
    <dbReference type="NCBI Taxonomy" id="7054"/>
    <lineage>
        <taxon>Eukaryota</taxon>
        <taxon>Metazoa</taxon>
        <taxon>Ecdysozoa</taxon>
        <taxon>Arthropoda</taxon>
        <taxon>Hexapoda</taxon>
        <taxon>Insecta</taxon>
        <taxon>Pterygota</taxon>
        <taxon>Neoptera</taxon>
        <taxon>Endopterygota</taxon>
        <taxon>Coleoptera</taxon>
        <taxon>Polyphaga</taxon>
        <taxon>Elateriformia</taxon>
        <taxon>Elateroidea</taxon>
        <taxon>Lampyridae</taxon>
        <taxon>Lampyrinae</taxon>
        <taxon>Photinus</taxon>
    </lineage>
</organism>
<dbReference type="GO" id="GO:0008233">
    <property type="term" value="F:peptidase activity"/>
    <property type="evidence" value="ECO:0007669"/>
    <property type="project" value="UniProtKB-KW"/>
</dbReference>
<dbReference type="GO" id="GO:0003964">
    <property type="term" value="F:RNA-directed DNA polymerase activity"/>
    <property type="evidence" value="ECO:0007669"/>
    <property type="project" value="UniProtKB-KW"/>
</dbReference>
<evidence type="ECO:0000256" key="1">
    <source>
        <dbReference type="ARBA" id="ARBA00012493"/>
    </source>
</evidence>
<evidence type="ECO:0000256" key="5">
    <source>
        <dbReference type="ARBA" id="ARBA00022722"/>
    </source>
</evidence>
<dbReference type="EC" id="2.7.7.49" evidence="1"/>
<keyword evidence="4" id="KW-0548">Nucleotidyltransferase</keyword>
<dbReference type="FunFam" id="3.30.70.270:FF:000020">
    <property type="entry name" value="Transposon Tf2-6 polyprotein-like Protein"/>
    <property type="match status" value="1"/>
</dbReference>
<dbReference type="InterPro" id="IPR050951">
    <property type="entry name" value="Retrovirus_Pol_polyprotein"/>
</dbReference>
<dbReference type="InterPro" id="IPR041577">
    <property type="entry name" value="RT_RNaseH_2"/>
</dbReference>
<dbReference type="FunFam" id="3.10.20.370:FF:000001">
    <property type="entry name" value="Retrovirus-related Pol polyprotein from transposon 17.6-like protein"/>
    <property type="match status" value="1"/>
</dbReference>
<dbReference type="Gene3D" id="3.30.420.10">
    <property type="entry name" value="Ribonuclease H-like superfamily/Ribonuclease H"/>
    <property type="match status" value="1"/>
</dbReference>
<evidence type="ECO:0000256" key="3">
    <source>
        <dbReference type="ARBA" id="ARBA00022679"/>
    </source>
</evidence>
<keyword evidence="5" id="KW-0540">Nuclease</keyword>
<dbReference type="GO" id="GO:0006508">
    <property type="term" value="P:proteolysis"/>
    <property type="evidence" value="ECO:0007669"/>
    <property type="project" value="UniProtKB-KW"/>
</dbReference>
<dbReference type="InterPro" id="IPR000477">
    <property type="entry name" value="RT_dom"/>
</dbReference>
<name>A0A1Y1ME13_PHOPY</name>
<dbReference type="GO" id="GO:0004519">
    <property type="term" value="F:endonuclease activity"/>
    <property type="evidence" value="ECO:0007669"/>
    <property type="project" value="UniProtKB-KW"/>
</dbReference>
<evidence type="ECO:0000256" key="4">
    <source>
        <dbReference type="ARBA" id="ARBA00022695"/>
    </source>
</evidence>
<evidence type="ECO:0000313" key="10">
    <source>
        <dbReference type="EMBL" id="JAV82565.1"/>
    </source>
</evidence>
<dbReference type="InterPro" id="IPR012337">
    <property type="entry name" value="RNaseH-like_sf"/>
</dbReference>
<accession>A0A1Y1ME13</accession>
<dbReference type="Gene3D" id="3.10.20.370">
    <property type="match status" value="1"/>
</dbReference>
<keyword evidence="3" id="KW-0808">Transferase</keyword>
<dbReference type="Gene3D" id="3.10.10.10">
    <property type="entry name" value="HIV Type 1 Reverse Transcriptase, subunit A, domain 1"/>
    <property type="match status" value="1"/>
</dbReference>
<dbReference type="InterPro" id="IPR043502">
    <property type="entry name" value="DNA/RNA_pol_sf"/>
</dbReference>
<dbReference type="Gene3D" id="3.30.70.270">
    <property type="match status" value="2"/>
</dbReference>
<dbReference type="FunFam" id="3.30.420.10:FF:000032">
    <property type="entry name" value="Retrovirus-related Pol polyprotein from transposon 297-like Protein"/>
    <property type="match status" value="1"/>
</dbReference>
<keyword evidence="7" id="KW-0378">Hydrolase</keyword>
<keyword evidence="8" id="KW-0695">RNA-directed DNA polymerase</keyword>
<dbReference type="Pfam" id="PF00665">
    <property type="entry name" value="rve"/>
    <property type="match status" value="1"/>
</dbReference>
<dbReference type="PANTHER" id="PTHR37984:SF15">
    <property type="entry name" value="INTEGRASE CATALYTIC DOMAIN-CONTAINING PROTEIN"/>
    <property type="match status" value="1"/>
</dbReference>
<sequence length="832" mass="94892">MMDQGWCRPSNSPWASPLHLVPKKTPGDWRPCGDYRRLNNITTPDKYPVPNLQDFSYKLHGKTIFSTIDLVRAYNQIPVAECDIPKTAVITPFGLFEFNVMTFGLRNAAQTFQRHINLVLADFDFCFCYIDDILICSSSPEEHLFHLEKVFQRLKEFKIIVNPAKCVLGADQVEYLGDLISADGSSPLPGKVSAILKFPKPTIVKDLRRFLGMVNFYRRFMKNAAEIQAPLNDYLKNSCKNDKTAIIWSSKAEMSFERCKKDLANCALLAHPIEGTTLALTTDASDISIGAVLEQCNNDSWTPLGFFSRKLSPTQQRYSTYDRELLAIYESIKFFRFMVEGRDFIVKCDHKPLIYAFKQKSDKSSPRQLRQLDFISQFTTSIIHIPGESNVVADALSRIEEIITPTVIDTETLAAEQEIDGELQRLLNGSETSLEMKKLCPFDNSSTTIACDVSTGIIRPYVPKSLRRKVFHMFHNLSHPSGRNTGRAIKKKFVWPFMNRDITSWARSCIQCQKSKVSRHTVSPLTSFTVPDSRFSHVHIDIVGPLLPSQGHRYCLTMSDRFTRWPEATPMVDISAGTVAKTFYSTWVSRYGCPQRITTDQGRQFEASLTTSLTNLLGIKRCRTTAYRPQSNGLIERWHRSMKAAIMCHNSTNWFELLPTILLGLRTSFKEDLQCSPAELTYGTQLRIPGEFFFDGEHPSVDPGTFVDRLRDQMREIRSCPIARHGKTAVFVHPELKKCTHVFLRVDAVRKPLQQPYTGPHEVIKRSEKVYTILFNGKSVNVGIDRLKPAFLPEDMSEIKNEKTASEDHSPLLTTRLRKNTKPLVRFRDYNN</sequence>
<dbReference type="InterPro" id="IPR001584">
    <property type="entry name" value="Integrase_cat-core"/>
</dbReference>
<dbReference type="GO" id="GO:0015074">
    <property type="term" value="P:DNA integration"/>
    <property type="evidence" value="ECO:0007669"/>
    <property type="project" value="InterPro"/>
</dbReference>
<dbReference type="SUPFAM" id="SSF53098">
    <property type="entry name" value="Ribonuclease H-like"/>
    <property type="match status" value="1"/>
</dbReference>
<dbReference type="SUPFAM" id="SSF56672">
    <property type="entry name" value="DNA/RNA polymerases"/>
    <property type="match status" value="1"/>
</dbReference>
<evidence type="ECO:0000256" key="8">
    <source>
        <dbReference type="ARBA" id="ARBA00022918"/>
    </source>
</evidence>
<dbReference type="InterPro" id="IPR043128">
    <property type="entry name" value="Rev_trsase/Diguanyl_cyclase"/>
</dbReference>
<keyword evidence="2" id="KW-0645">Protease</keyword>
<dbReference type="GO" id="GO:0003676">
    <property type="term" value="F:nucleic acid binding"/>
    <property type="evidence" value="ECO:0007669"/>
    <property type="project" value="InterPro"/>
</dbReference>